<feature type="compositionally biased region" description="Basic and acidic residues" evidence="1">
    <location>
        <begin position="513"/>
        <end position="527"/>
    </location>
</feature>
<dbReference type="OrthoDB" id="10646671at2759"/>
<reference evidence="2 3" key="1">
    <citation type="journal article" date="2019" name="New Phytol.">
        <title>Comparative genomics reveals unique wood-decay strategies and fruiting body development in the Schizophyllaceae.</title>
        <authorList>
            <person name="Almasi E."/>
            <person name="Sahu N."/>
            <person name="Krizsan K."/>
            <person name="Balint B."/>
            <person name="Kovacs G.M."/>
            <person name="Kiss B."/>
            <person name="Cseklye J."/>
            <person name="Drula E."/>
            <person name="Henrissat B."/>
            <person name="Nagy I."/>
            <person name="Chovatia M."/>
            <person name="Adam C."/>
            <person name="LaButti K."/>
            <person name="Lipzen A."/>
            <person name="Riley R."/>
            <person name="Grigoriev I.V."/>
            <person name="Nagy L.G."/>
        </authorList>
    </citation>
    <scope>NUCLEOTIDE SEQUENCE [LARGE SCALE GENOMIC DNA]</scope>
    <source>
        <strain evidence="2 3">NL-1724</strain>
    </source>
</reference>
<comment type="caution">
    <text evidence="2">The sequence shown here is derived from an EMBL/GenBank/DDBJ whole genome shotgun (WGS) entry which is preliminary data.</text>
</comment>
<proteinExistence type="predicted"/>
<dbReference type="EMBL" id="VDMD01000003">
    <property type="protein sequence ID" value="TRM66945.1"/>
    <property type="molecule type" value="Genomic_DNA"/>
</dbReference>
<feature type="region of interest" description="Disordered" evidence="1">
    <location>
        <begin position="113"/>
        <end position="133"/>
    </location>
</feature>
<feature type="compositionally biased region" description="Gly residues" evidence="1">
    <location>
        <begin position="532"/>
        <end position="542"/>
    </location>
</feature>
<dbReference type="Proteomes" id="UP000320762">
    <property type="component" value="Unassembled WGS sequence"/>
</dbReference>
<evidence type="ECO:0000256" key="1">
    <source>
        <dbReference type="SAM" id="MobiDB-lite"/>
    </source>
</evidence>
<keyword evidence="3" id="KW-1185">Reference proteome</keyword>
<accession>A0A550CQ70</accession>
<feature type="compositionally biased region" description="Low complexity" evidence="1">
    <location>
        <begin position="120"/>
        <end position="129"/>
    </location>
</feature>
<organism evidence="2 3">
    <name type="scientific">Schizophyllum amplum</name>
    <dbReference type="NCBI Taxonomy" id="97359"/>
    <lineage>
        <taxon>Eukaryota</taxon>
        <taxon>Fungi</taxon>
        <taxon>Dikarya</taxon>
        <taxon>Basidiomycota</taxon>
        <taxon>Agaricomycotina</taxon>
        <taxon>Agaricomycetes</taxon>
        <taxon>Agaricomycetidae</taxon>
        <taxon>Agaricales</taxon>
        <taxon>Schizophyllaceae</taxon>
        <taxon>Schizophyllum</taxon>
    </lineage>
</organism>
<name>A0A550CQ70_9AGAR</name>
<feature type="compositionally biased region" description="Polar residues" evidence="1">
    <location>
        <begin position="710"/>
        <end position="729"/>
    </location>
</feature>
<protein>
    <submittedName>
        <fullName evidence="2">Uncharacterized protein</fullName>
    </submittedName>
</protein>
<feature type="compositionally biased region" description="Low complexity" evidence="1">
    <location>
        <begin position="607"/>
        <end position="643"/>
    </location>
</feature>
<evidence type="ECO:0000313" key="3">
    <source>
        <dbReference type="Proteomes" id="UP000320762"/>
    </source>
</evidence>
<feature type="compositionally biased region" description="Polar residues" evidence="1">
    <location>
        <begin position="646"/>
        <end position="659"/>
    </location>
</feature>
<dbReference type="AlphaFoldDB" id="A0A550CQ70"/>
<gene>
    <name evidence="2" type="ORF">BD626DRAFT_566004</name>
</gene>
<feature type="compositionally biased region" description="Polar residues" evidence="1">
    <location>
        <begin position="565"/>
        <end position="581"/>
    </location>
</feature>
<feature type="compositionally biased region" description="Polar residues" evidence="1">
    <location>
        <begin position="546"/>
        <end position="556"/>
    </location>
</feature>
<feature type="region of interest" description="Disordered" evidence="1">
    <location>
        <begin position="506"/>
        <end position="824"/>
    </location>
</feature>
<feature type="compositionally biased region" description="Low complexity" evidence="1">
    <location>
        <begin position="661"/>
        <end position="709"/>
    </location>
</feature>
<sequence length="824" mass="85723">MARLSSSVTSPVISGISMPTIPSFNKKSSKDTLTINSALRRVKSKTASDRTMGTNVTNGPRLTTFIDCSLSLSDLNAYITAKTLSPVVSPKPFSPEASPYEMLDTLEQKSPLDALGQSLSPKPNKKPSSAAELNSPLAKLRPATLASASFPTHLANSFLEIDVDLSWVGTPVLPSNSVASAVHAVRQDFSGDVTTNETVFVTPLSHWVSTPNFDDDEQHWKVNVSGLASPLPNDGDVSTLDGRHPATLLVHSETTEFGTPEAPSFDLEASAATPSVMGAIPSVPAICSTPAGAVPPPTPADHTMDYDTAMRHGDTALTYDTTLDYDSDASEPALGLQRWQPRSAMASPSVGREDSHIRQAGPHVLREPRFACDDACEVLPSKRHIIQAPTTLAHRSVWARVRGVTPEPGCTDLIVAPGQLAAIVGAPSVGITTEDLVVSFPVRRVSTAERKFGYDQICKYRLNEASDPLTVDDRDYQKALDDTLSARRELKRVTKMARWWKRRAGKVGVEGKPSGDEKARGEGKVTGDEGQSIGGSAVGGEGNTAEEVSSSAQPQSTKEDDQGRTQDGGSSEQTFRSSEQNGEAAEGERAPTLGLLAPSANGRSGISTASAASSASAYSRSSAATSAMLGASAKSAAGMSAESFLDASTESSRGASATDFSAGISTESAAGASTATSFAGTSADSSAYVSAKSSASTSVDSPDRSSMSVQRRTTPSSPAQGKTRATTPPSRLPKRTASGRSSVRRASKPSGPGAPGSPAHVASGSPTRRAVGSPALDASGSPTRGPVAAVLGVDPARLTSTPPKPQGENKSEWKSPDSMMAFLS</sequence>
<feature type="compositionally biased region" description="Low complexity" evidence="1">
    <location>
        <begin position="748"/>
        <end position="766"/>
    </location>
</feature>
<evidence type="ECO:0000313" key="2">
    <source>
        <dbReference type="EMBL" id="TRM66945.1"/>
    </source>
</evidence>